<feature type="compositionally biased region" description="Low complexity" evidence="6">
    <location>
        <begin position="1"/>
        <end position="10"/>
    </location>
</feature>
<evidence type="ECO:0000256" key="1">
    <source>
        <dbReference type="ARBA" id="ARBA00006019"/>
    </source>
</evidence>
<dbReference type="AlphaFoldDB" id="A0AA39GFC4"/>
<dbReference type="InterPro" id="IPR059120">
    <property type="entry name" value="Cullin-like_AB"/>
</dbReference>
<dbReference type="PROSITE" id="PS50069">
    <property type="entry name" value="CULLIN_2"/>
    <property type="match status" value="1"/>
</dbReference>
<dbReference type="Gene3D" id="3.30.230.130">
    <property type="entry name" value="Cullin, Chain C, Domain 2"/>
    <property type="match status" value="1"/>
</dbReference>
<dbReference type="InterPro" id="IPR016158">
    <property type="entry name" value="Cullin_homology"/>
</dbReference>
<dbReference type="FunFam" id="1.20.1310.10:FF:000031">
    <property type="entry name" value="Ubiquitin ligase subunit CulD"/>
    <property type="match status" value="1"/>
</dbReference>
<dbReference type="GO" id="GO:0031625">
    <property type="term" value="F:ubiquitin protein ligase binding"/>
    <property type="evidence" value="ECO:0007669"/>
    <property type="project" value="InterPro"/>
</dbReference>
<dbReference type="InterPro" id="IPR001373">
    <property type="entry name" value="Cullin_N"/>
</dbReference>
<dbReference type="InterPro" id="IPR036317">
    <property type="entry name" value="Cullin_homology_sf"/>
</dbReference>
<dbReference type="InterPro" id="IPR019559">
    <property type="entry name" value="Cullin_neddylation_domain"/>
</dbReference>
<evidence type="ECO:0000256" key="5">
    <source>
        <dbReference type="RuleBase" id="RU003829"/>
    </source>
</evidence>
<feature type="domain" description="Cullin family profile" evidence="7">
    <location>
        <begin position="444"/>
        <end position="699"/>
    </location>
</feature>
<evidence type="ECO:0000313" key="9">
    <source>
        <dbReference type="Proteomes" id="UP001175261"/>
    </source>
</evidence>
<dbReference type="Pfam" id="PF00888">
    <property type="entry name" value="Cullin"/>
    <property type="match status" value="1"/>
</dbReference>
<organism evidence="8 9">
    <name type="scientific">Sarocladium strictum</name>
    <name type="common">Black bundle disease fungus</name>
    <name type="synonym">Acremonium strictum</name>
    <dbReference type="NCBI Taxonomy" id="5046"/>
    <lineage>
        <taxon>Eukaryota</taxon>
        <taxon>Fungi</taxon>
        <taxon>Dikarya</taxon>
        <taxon>Ascomycota</taxon>
        <taxon>Pezizomycotina</taxon>
        <taxon>Sordariomycetes</taxon>
        <taxon>Hypocreomycetidae</taxon>
        <taxon>Hypocreales</taxon>
        <taxon>Sarocladiaceae</taxon>
        <taxon>Sarocladium</taxon>
    </lineage>
</organism>
<protein>
    <recommendedName>
        <fullName evidence="7">Cullin family profile domain-containing protein</fullName>
    </recommendedName>
</protein>
<evidence type="ECO:0000313" key="8">
    <source>
        <dbReference type="EMBL" id="KAK0386310.1"/>
    </source>
</evidence>
<gene>
    <name evidence="8" type="ORF">NLU13_6147</name>
</gene>
<dbReference type="SUPFAM" id="SSF75632">
    <property type="entry name" value="Cullin homology domain"/>
    <property type="match status" value="1"/>
</dbReference>
<evidence type="ECO:0000256" key="2">
    <source>
        <dbReference type="ARBA" id="ARBA00022499"/>
    </source>
</evidence>
<evidence type="ECO:0000256" key="3">
    <source>
        <dbReference type="ARBA" id="ARBA00022843"/>
    </source>
</evidence>
<dbReference type="Pfam" id="PF26557">
    <property type="entry name" value="Cullin_AB"/>
    <property type="match status" value="1"/>
</dbReference>
<dbReference type="FunFam" id="1.10.10.10:FF:000014">
    <property type="entry name" value="Cullin 1"/>
    <property type="match status" value="1"/>
</dbReference>
<evidence type="ECO:0000256" key="4">
    <source>
        <dbReference type="PROSITE-ProRule" id="PRU00330"/>
    </source>
</evidence>
<dbReference type="SUPFAM" id="SSF46785">
    <property type="entry name" value="Winged helix' DNA-binding domain"/>
    <property type="match status" value="1"/>
</dbReference>
<keyword evidence="9" id="KW-1185">Reference proteome</keyword>
<feature type="region of interest" description="Disordered" evidence="6">
    <location>
        <begin position="1"/>
        <end position="53"/>
    </location>
</feature>
<dbReference type="InterPro" id="IPR036388">
    <property type="entry name" value="WH-like_DNA-bd_sf"/>
</dbReference>
<dbReference type="InterPro" id="IPR036390">
    <property type="entry name" value="WH_DNA-bd_sf"/>
</dbReference>
<dbReference type="EMBL" id="JAPDFR010000005">
    <property type="protein sequence ID" value="KAK0386310.1"/>
    <property type="molecule type" value="Genomic_DNA"/>
</dbReference>
<evidence type="ECO:0000259" key="7">
    <source>
        <dbReference type="PROSITE" id="PS50069"/>
    </source>
</evidence>
<dbReference type="SUPFAM" id="SSF74788">
    <property type="entry name" value="Cullin repeat-like"/>
    <property type="match status" value="1"/>
</dbReference>
<dbReference type="InterPro" id="IPR045093">
    <property type="entry name" value="Cullin"/>
</dbReference>
<proteinExistence type="inferred from homology"/>
<comment type="caution">
    <text evidence="8">The sequence shown here is derived from an EMBL/GenBank/DDBJ whole genome shotgun (WGS) entry which is preliminary data.</text>
</comment>
<dbReference type="Gene3D" id="1.20.1310.10">
    <property type="entry name" value="Cullin Repeats"/>
    <property type="match status" value="4"/>
</dbReference>
<comment type="similarity">
    <text evidence="1 4 5">Belongs to the cullin family.</text>
</comment>
<dbReference type="GO" id="GO:0006511">
    <property type="term" value="P:ubiquitin-dependent protein catabolic process"/>
    <property type="evidence" value="ECO:0007669"/>
    <property type="project" value="InterPro"/>
</dbReference>
<dbReference type="Gene3D" id="1.10.10.10">
    <property type="entry name" value="Winged helix-like DNA-binding domain superfamily/Winged helix DNA-binding domain"/>
    <property type="match status" value="1"/>
</dbReference>
<dbReference type="Pfam" id="PF10557">
    <property type="entry name" value="Cullin_Nedd8"/>
    <property type="match status" value="1"/>
</dbReference>
<dbReference type="SMART" id="SM00884">
    <property type="entry name" value="Cullin_Nedd8"/>
    <property type="match status" value="1"/>
</dbReference>
<keyword evidence="2" id="KW-1017">Isopeptide bond</keyword>
<accession>A0AA39GFC4</accession>
<dbReference type="PANTHER" id="PTHR11932">
    <property type="entry name" value="CULLIN"/>
    <property type="match status" value="1"/>
</dbReference>
<keyword evidence="3" id="KW-0832">Ubl conjugation</keyword>
<dbReference type="SMART" id="SM00182">
    <property type="entry name" value="CULLIN"/>
    <property type="match status" value="1"/>
</dbReference>
<dbReference type="InterPro" id="IPR016159">
    <property type="entry name" value="Cullin_repeat-like_dom_sf"/>
</dbReference>
<reference evidence="8" key="1">
    <citation type="submission" date="2022-10" db="EMBL/GenBank/DDBJ databases">
        <title>Determination and structural analysis of whole genome sequence of Sarocladium strictum F4-1.</title>
        <authorList>
            <person name="Hu L."/>
            <person name="Jiang Y."/>
        </authorList>
    </citation>
    <scope>NUCLEOTIDE SEQUENCE</scope>
    <source>
        <strain evidence="8">F4-1</strain>
    </source>
</reference>
<evidence type="ECO:0000256" key="6">
    <source>
        <dbReference type="SAM" id="MobiDB-lite"/>
    </source>
</evidence>
<dbReference type="Proteomes" id="UP001175261">
    <property type="component" value="Unassembled WGS sequence"/>
</dbReference>
<name>A0AA39GFC4_SARSR</name>
<sequence>MPGASASPLSPRRRRRSETSSAAPSRASPKRHKQSMANPAMGTMPLGNGAPAGFQPQLGAKRLVIQNLRKVTDAQSQMNQYYEKTQKELATALQALFDSGKPTLPLERLYRGVEDLCRANRAERLHSLLKSNIESHLHGPVLYRLKRSGGSSNQGMLSAVLDEWATLNKQTILLRSTFSYFDRTYLLRELHTSINEIMITQFRRTIFPSAKDQQPGSPGEMLLFGLCELIDFDRKGDSRKDPELTKRAVALLYVLSVYAKLFEPLFLVRTREFLKEFAGSRSASSLKEYIKACEKLIQDERVRFLQYNLESTTQKQMMEIVHQVLIHDYTDKLLNEGSLTELLREHDVESLKALYDLLRLAGIESKLRAPWASYVMTTAKGIISDKERADQMTVRLLTLRRGLDIIVRDAFEKSNELKEGMRGAFGTAMNDKATASCWSTGTSKVAEMIAKHFDLLLRGGLKAIPKELLSDIQDRATAEKEGLASSADEDAELDRQLNQTLELCRHVHGKDTFEAFYKKDLARRLLMGRSASSDAERNMITKLRDEAGSSLTQNIETMFKDQELAKEEMDAFREWDRNTLGKPSDLLHVMVLSSGAWPTYPDVNLNLPDNVASQHERFDKFYQHKHSGRVLTWKHCLGHVTLTANFPKGRKELFVSAFQASVLLLFNSVPNDGFLSYAEIKTGTNLQDADLDRTLQSLACGKARVLTKHPKGKDVKPTDTFTYNKAFTDPKVRVKINQIQLKETKEENKAMHDRIAQDRRFETQAAIVRIMKSRKKMGHAELVAEVIAMTSKRGSVEPPEIKKEIENLIEKDYIDREENSYVYQA</sequence>